<evidence type="ECO:0000256" key="1">
    <source>
        <dbReference type="SAM" id="Phobius"/>
    </source>
</evidence>
<feature type="transmembrane region" description="Helical" evidence="1">
    <location>
        <begin position="218"/>
        <end position="244"/>
    </location>
</feature>
<comment type="caution">
    <text evidence="3">The sequence shown here is derived from an EMBL/GenBank/DDBJ whole genome shotgun (WGS) entry which is preliminary data.</text>
</comment>
<keyword evidence="1" id="KW-1133">Transmembrane helix</keyword>
<dbReference type="OrthoDB" id="438058at2759"/>
<dbReference type="PANTHER" id="PTHR19353:SF19">
    <property type="entry name" value="DELTA(5) FATTY ACID DESATURASE C-RELATED"/>
    <property type="match status" value="1"/>
</dbReference>
<dbReference type="GO" id="GO:0016717">
    <property type="term" value="F:oxidoreductase activity, acting on paired donors, with oxidation of a pair of donors resulting in the reduction of molecular oxygen to two molecules of water"/>
    <property type="evidence" value="ECO:0007669"/>
    <property type="project" value="TreeGrafter"/>
</dbReference>
<dbReference type="InterPro" id="IPR005804">
    <property type="entry name" value="FA_desaturase_dom"/>
</dbReference>
<dbReference type="InterPro" id="IPR012171">
    <property type="entry name" value="Fatty_acid_desaturase"/>
</dbReference>
<feature type="domain" description="Fatty acid desaturase" evidence="2">
    <location>
        <begin position="76"/>
        <end position="322"/>
    </location>
</feature>
<evidence type="ECO:0000313" key="3">
    <source>
        <dbReference type="EMBL" id="CAE8604839.1"/>
    </source>
</evidence>
<evidence type="ECO:0000313" key="4">
    <source>
        <dbReference type="Proteomes" id="UP000654075"/>
    </source>
</evidence>
<dbReference type="AlphaFoldDB" id="A0A813ETX3"/>
<name>A0A813ETX3_POLGL</name>
<keyword evidence="4" id="KW-1185">Reference proteome</keyword>
<dbReference type="GO" id="GO:0016020">
    <property type="term" value="C:membrane"/>
    <property type="evidence" value="ECO:0007669"/>
    <property type="project" value="TreeGrafter"/>
</dbReference>
<gene>
    <name evidence="3" type="ORF">PGLA1383_LOCUS22983</name>
</gene>
<dbReference type="Proteomes" id="UP000654075">
    <property type="component" value="Unassembled WGS sequence"/>
</dbReference>
<proteinExistence type="predicted"/>
<accession>A0A813ETX3</accession>
<evidence type="ECO:0000259" key="2">
    <source>
        <dbReference type="Pfam" id="PF00487"/>
    </source>
</evidence>
<sequence length="366" mass="40518">MENMLPSTSKAEGVQVTFGEGETKVVAPPPLKPREVRQKGLLETSDLEGFSQLFFHFGCLAICGLAVHKCFEQGRWGLLLLAEIPLGVVLSFLFNGFHAMVHNTAFASQWLNTIGAQVLGFVTFRGAKWFWCFHWTHHRFTNDPVKDPELSGGSLDLDDPTRTMLGYFQFLSGYPFGFERIGRMVKLALGSAAADPWVADKPEATQRFVRMEASVYSIGYLLIAVAALAYPSSVGLPVVLYWLLPHALGAGHLRMYQFAEHRACTTGSYTDTNAWVCARTTATWWVYRKLAWQMPFHVEHHAYPNVPFHKLEEAHAVVKASYITQGIKSAPSGCNPDGSLGYIGLQKVIFMRMLGNVAAAKAAKAA</sequence>
<dbReference type="EMBL" id="CAJNNV010017006">
    <property type="protein sequence ID" value="CAE8604839.1"/>
    <property type="molecule type" value="Genomic_DNA"/>
</dbReference>
<feature type="transmembrane region" description="Helical" evidence="1">
    <location>
        <begin position="78"/>
        <end position="101"/>
    </location>
</feature>
<dbReference type="GO" id="GO:0008610">
    <property type="term" value="P:lipid biosynthetic process"/>
    <property type="evidence" value="ECO:0007669"/>
    <property type="project" value="UniProtKB-ARBA"/>
</dbReference>
<dbReference type="PANTHER" id="PTHR19353">
    <property type="entry name" value="FATTY ACID DESATURASE 2"/>
    <property type="match status" value="1"/>
</dbReference>
<keyword evidence="1" id="KW-0812">Transmembrane</keyword>
<organism evidence="3 4">
    <name type="scientific">Polarella glacialis</name>
    <name type="common">Dinoflagellate</name>
    <dbReference type="NCBI Taxonomy" id="89957"/>
    <lineage>
        <taxon>Eukaryota</taxon>
        <taxon>Sar</taxon>
        <taxon>Alveolata</taxon>
        <taxon>Dinophyceae</taxon>
        <taxon>Suessiales</taxon>
        <taxon>Suessiaceae</taxon>
        <taxon>Polarella</taxon>
    </lineage>
</organism>
<feature type="transmembrane region" description="Helical" evidence="1">
    <location>
        <begin position="53"/>
        <end position="71"/>
    </location>
</feature>
<protein>
    <recommendedName>
        <fullName evidence="2">Fatty acid desaturase domain-containing protein</fullName>
    </recommendedName>
</protein>
<dbReference type="Pfam" id="PF00487">
    <property type="entry name" value="FA_desaturase"/>
    <property type="match status" value="1"/>
</dbReference>
<reference evidence="3" key="1">
    <citation type="submission" date="2021-02" db="EMBL/GenBank/DDBJ databases">
        <authorList>
            <person name="Dougan E. K."/>
            <person name="Rhodes N."/>
            <person name="Thang M."/>
            <person name="Chan C."/>
        </authorList>
    </citation>
    <scope>NUCLEOTIDE SEQUENCE</scope>
</reference>
<keyword evidence="1" id="KW-0472">Membrane</keyword>